<dbReference type="PANTHER" id="PTHR15830">
    <property type="entry name" value="TELOMERE LENGTH REGULATION PROTEIN TEL2 FAMILY MEMBER"/>
    <property type="match status" value="1"/>
</dbReference>
<dbReference type="Gene3D" id="1.25.40.720">
    <property type="entry name" value="Telomere length regulation protein 2, C-terminal domain"/>
    <property type="match status" value="1"/>
</dbReference>
<dbReference type="GO" id="GO:0005829">
    <property type="term" value="C:cytosol"/>
    <property type="evidence" value="ECO:0007669"/>
    <property type="project" value="TreeGrafter"/>
</dbReference>
<gene>
    <name evidence="4" type="ORF">SEPMUDRAFT_65304</name>
</gene>
<proteinExistence type="inferred from homology"/>
<dbReference type="InterPro" id="IPR038528">
    <property type="entry name" value="TEL2_C_sf"/>
</dbReference>
<dbReference type="AlphaFoldDB" id="M3D7U4"/>
<reference evidence="4 5" key="1">
    <citation type="journal article" date="2012" name="PLoS Pathog.">
        <title>Diverse lifestyles and strategies of plant pathogenesis encoded in the genomes of eighteen Dothideomycetes fungi.</title>
        <authorList>
            <person name="Ohm R.A."/>
            <person name="Feau N."/>
            <person name="Henrissat B."/>
            <person name="Schoch C.L."/>
            <person name="Horwitz B.A."/>
            <person name="Barry K.W."/>
            <person name="Condon B.J."/>
            <person name="Copeland A.C."/>
            <person name="Dhillon B."/>
            <person name="Glaser F."/>
            <person name="Hesse C.N."/>
            <person name="Kosti I."/>
            <person name="LaButti K."/>
            <person name="Lindquist E.A."/>
            <person name="Lucas S."/>
            <person name="Salamov A.A."/>
            <person name="Bradshaw R.E."/>
            <person name="Ciuffetti L."/>
            <person name="Hamelin R.C."/>
            <person name="Kema G.H.J."/>
            <person name="Lawrence C."/>
            <person name="Scott J.A."/>
            <person name="Spatafora J.W."/>
            <person name="Turgeon B.G."/>
            <person name="de Wit P.J.G.M."/>
            <person name="Zhong S."/>
            <person name="Goodwin S.B."/>
            <person name="Grigoriev I.V."/>
        </authorList>
    </citation>
    <scope>NUCLEOTIDE SEQUENCE [LARGE SCALE GENOMIC DNA]</scope>
    <source>
        <strain evidence="4 5">SO2202</strain>
    </source>
</reference>
<accession>M3D7U4</accession>
<sequence>MADFLTAVKTTVKGSSDNSEQLLTAISTHSIDARPAEQAKSQQESHITTRKASRGEIKTNDTYRINSEPLRTPEEILQVLQSQPSINTLVRVFRHLQPSDGVCSEFSIDALGPPQAQIINALVSSIVPNFWPILDPEDKKLFTSCLQNIAGISAVVARIRLLTEALTNNKSSGSDELVHLLELVGQIFEKRSLVARVWLRLYRAVSDPIKQSLSWKEFVSLIGSGKLVTTIARAEDALKTASVASKPSWLSNGSEYAAWLGRMIERVLETAACRCGAHLLAKAFTLGYSVPLVRGLFQYVASPPAIARLDAQVLKSTVVCCQSFTQRQFLESTLQWLTQVSPSDVVEFSEAVHSQAKDKCGLAACLDLLISDHVTMQQHLLSFIADASLSSTISVPVRRAVIVTLATNVPNELPALLEKLFTTFGDQMFISHAPVVQQESIAQTLLLTASYLHRSAPMAVLMTARSSGHMSGTSNRLHSSNSRARWLGMVVATAISFLVDKEGSRMSFGTDELRTAEGKWYQDLVKVKDEVGSFEDFGEVLQSQSKLVKHPRAKAVNTQELPILNGKQTFGPVRPPAQTEVDGERVTEILDDDDALESDHDDSLTPYAKPDSDAEDSDEDATLVNRNKSRPPVYIRDLMRMLREDKDHDKFQLAIKHAAPLIRRKINFGREVKDHAEELALLLSDLQDPFDTDGFEELKLQSLIAVLLSDVEKLAPWLSRRVFEGDYSLSQRCIMLSALGLGGRELAGLQEPDHLNPALEHTSFPSKQLPSRLHATYSPTVTKALHTATTSVEQSIMRPLALSAADRSTSHLDAVKIKRFSARSEQPRTQRKPTPNQLARIFMANVFNPLVTRYQQDLAAYRQRSPFATAVLLTTFLKTISILLHASGPSTTGLADMTSAFWDVLHSLRVASLSDISILEAILFGLLTLLEVNCEWGNVARLAQEEPKRLAETQHWVQMVFERTGSGGLVDGNGNGTGDGEEGRVRRLAAGVLMRCGEIVEGYQKDVMGIGR</sequence>
<dbReference type="InterPro" id="IPR051970">
    <property type="entry name" value="TEL2_Regulation"/>
</dbReference>
<dbReference type="Proteomes" id="UP000016931">
    <property type="component" value="Unassembled WGS sequence"/>
</dbReference>
<evidence type="ECO:0000313" key="5">
    <source>
        <dbReference type="Proteomes" id="UP000016931"/>
    </source>
</evidence>
<dbReference type="GO" id="GO:0051083">
    <property type="term" value="P:'de novo' cotranslational protein folding"/>
    <property type="evidence" value="ECO:0007669"/>
    <property type="project" value="TreeGrafter"/>
</dbReference>
<organism evidence="4 5">
    <name type="scientific">Sphaerulina musiva (strain SO2202)</name>
    <name type="common">Poplar stem canker fungus</name>
    <name type="synonym">Septoria musiva</name>
    <dbReference type="NCBI Taxonomy" id="692275"/>
    <lineage>
        <taxon>Eukaryota</taxon>
        <taxon>Fungi</taxon>
        <taxon>Dikarya</taxon>
        <taxon>Ascomycota</taxon>
        <taxon>Pezizomycotina</taxon>
        <taxon>Dothideomycetes</taxon>
        <taxon>Dothideomycetidae</taxon>
        <taxon>Mycosphaerellales</taxon>
        <taxon>Mycosphaerellaceae</taxon>
        <taxon>Sphaerulina</taxon>
    </lineage>
</organism>
<dbReference type="GO" id="GO:0042162">
    <property type="term" value="F:telomeric DNA binding"/>
    <property type="evidence" value="ECO:0007669"/>
    <property type="project" value="TreeGrafter"/>
</dbReference>
<dbReference type="OrthoDB" id="10258062at2759"/>
<protein>
    <recommendedName>
        <fullName evidence="3">Telomere length regulation protein conserved domain-containing protein</fullName>
    </recommendedName>
</protein>
<dbReference type="InterPro" id="IPR019337">
    <property type="entry name" value="Telomere_length_regulation_dom"/>
</dbReference>
<keyword evidence="5" id="KW-1185">Reference proteome</keyword>
<dbReference type="eggNOG" id="KOG4346">
    <property type="taxonomic scope" value="Eukaryota"/>
</dbReference>
<evidence type="ECO:0000256" key="1">
    <source>
        <dbReference type="ARBA" id="ARBA00006133"/>
    </source>
</evidence>
<feature type="region of interest" description="Disordered" evidence="2">
    <location>
        <begin position="31"/>
        <end position="64"/>
    </location>
</feature>
<feature type="domain" description="Telomere length regulation protein conserved" evidence="3">
    <location>
        <begin position="632"/>
        <end position="742"/>
    </location>
</feature>
<evidence type="ECO:0000313" key="4">
    <source>
        <dbReference type="EMBL" id="EMF13924.1"/>
    </source>
</evidence>
<dbReference type="STRING" id="692275.M3D7U4"/>
<dbReference type="RefSeq" id="XP_016762045.1">
    <property type="nucleotide sequence ID" value="XM_016909712.1"/>
</dbReference>
<dbReference type="Pfam" id="PF10193">
    <property type="entry name" value="Telomere_reg-2"/>
    <property type="match status" value="1"/>
</dbReference>
<dbReference type="OMA" id="AGIMVKL"/>
<name>M3D7U4_SPHMS</name>
<dbReference type="GO" id="GO:0051879">
    <property type="term" value="F:Hsp90 protein binding"/>
    <property type="evidence" value="ECO:0007669"/>
    <property type="project" value="TreeGrafter"/>
</dbReference>
<evidence type="ECO:0000259" key="3">
    <source>
        <dbReference type="Pfam" id="PF10193"/>
    </source>
</evidence>
<dbReference type="PANTHER" id="PTHR15830:SF10">
    <property type="entry name" value="TELOMERE LENGTH REGULATION PROTEIN TEL2 HOMOLOG"/>
    <property type="match status" value="1"/>
</dbReference>
<dbReference type="HOGENOM" id="CLU_005799_0_0_1"/>
<dbReference type="GeneID" id="27906849"/>
<feature type="region of interest" description="Disordered" evidence="2">
    <location>
        <begin position="591"/>
        <end position="626"/>
    </location>
</feature>
<dbReference type="EMBL" id="KB456263">
    <property type="protein sequence ID" value="EMF13924.1"/>
    <property type="molecule type" value="Genomic_DNA"/>
</dbReference>
<evidence type="ECO:0000256" key="2">
    <source>
        <dbReference type="SAM" id="MobiDB-lite"/>
    </source>
</evidence>
<comment type="similarity">
    <text evidence="1">Belongs to the TEL2 family.</text>
</comment>